<evidence type="ECO:0000313" key="6">
    <source>
        <dbReference type="EMBL" id="WWY02682.1"/>
    </source>
</evidence>
<dbReference type="InterPro" id="IPR054843">
    <property type="entry name" value="Slam_hemophilin_C"/>
</dbReference>
<evidence type="ECO:0000256" key="2">
    <source>
        <dbReference type="SAM" id="MobiDB-lite"/>
    </source>
</evidence>
<evidence type="ECO:0000313" key="5">
    <source>
        <dbReference type="EMBL" id="MDD9327518.1"/>
    </source>
</evidence>
<dbReference type="InterPro" id="IPR001677">
    <property type="entry name" value="TbpB_B_D"/>
</dbReference>
<evidence type="ECO:0000313" key="7">
    <source>
        <dbReference type="Proteomes" id="UP001149607"/>
    </source>
</evidence>
<dbReference type="EMBL" id="JAPQFL010000002">
    <property type="protein sequence ID" value="MDD9327518.1"/>
    <property type="molecule type" value="Genomic_DNA"/>
</dbReference>
<protein>
    <submittedName>
        <fullName evidence="6">Slam-dependent surface lipoprotein</fullName>
    </submittedName>
    <submittedName>
        <fullName evidence="5">Transferrin-binding protein-like solute binding protein</fullName>
    </submittedName>
</protein>
<dbReference type="EMBL" id="CP146598">
    <property type="protein sequence ID" value="WWY02682.1"/>
    <property type="molecule type" value="Genomic_DNA"/>
</dbReference>
<evidence type="ECO:0000256" key="1">
    <source>
        <dbReference type="ARBA" id="ARBA00004442"/>
    </source>
</evidence>
<reference evidence="6" key="2">
    <citation type="submission" date="2024-02" db="EMBL/GenBank/DDBJ databases">
        <title>Neisseria leonii sp. nov.</title>
        <authorList>
            <person name="Boutroux M."/>
            <person name="Favre-Rochex S."/>
            <person name="Gorgette O."/>
            <person name="Touak G."/>
            <person name="Muhle E."/>
            <person name="Chesneau O."/>
            <person name="Clermont D."/>
            <person name="Rahi P."/>
        </authorList>
    </citation>
    <scope>NUCLEOTIDE SEQUENCE</scope>
    <source>
        <strain evidence="6">51.81</strain>
    </source>
</reference>
<accession>A0A9X4E8J0</accession>
<feature type="domain" description="Transferrin-binding protein B C-lobe/N-lobe beta-barrel" evidence="4">
    <location>
        <begin position="138"/>
        <end position="238"/>
    </location>
</feature>
<dbReference type="Pfam" id="PF01298">
    <property type="entry name" value="TbpB_B_D"/>
    <property type="match status" value="1"/>
</dbReference>
<evidence type="ECO:0000256" key="3">
    <source>
        <dbReference type="SAM" id="SignalP"/>
    </source>
</evidence>
<name>A0A9X4E8J0_9NEIS</name>
<dbReference type="Proteomes" id="UP001149607">
    <property type="component" value="Chromosome"/>
</dbReference>
<feature type="region of interest" description="Disordered" evidence="2">
    <location>
        <begin position="26"/>
        <end position="57"/>
    </location>
</feature>
<gene>
    <name evidence="5" type="ORF">ORY91_000923</name>
    <name evidence="6" type="ORF">V9W64_08235</name>
</gene>
<keyword evidence="6" id="KW-0449">Lipoprotein</keyword>
<dbReference type="Gene3D" id="2.40.160.90">
    <property type="match status" value="1"/>
</dbReference>
<dbReference type="NCBIfam" id="NF041636">
    <property type="entry name" value="slam_lipo"/>
    <property type="match status" value="1"/>
</dbReference>
<comment type="subcellular location">
    <subcellularLocation>
        <location evidence="1">Cell outer membrane</location>
    </subcellularLocation>
</comment>
<sequence length="238" mass="23568">MKVYQLGILSVAAVFGLAACGSGGGSAPATTSTPSQTAPSKPAVPSKPTTPVPPAAGAVSGNYLKNGAVQQTNGSSRDVLVVDGKEIALVSPGVISGGFTNLNGNVVSGSHMSYARYGSVAADGTRYTFAQGAPTADMPANGVATYNGLALHIQNGQQPNTRGTSRFTVDFGQKTLSGTISGVGTDVDLQGAISGNTFQGTHNGTAVSGGFYGPGAAELSGTYRNSAQGFEGAFGAAK</sequence>
<feature type="signal peptide" evidence="3">
    <location>
        <begin position="1"/>
        <end position="18"/>
    </location>
</feature>
<reference evidence="5" key="1">
    <citation type="submission" date="2022-10" db="EMBL/GenBank/DDBJ databases">
        <authorList>
            <person name="Boutroux M."/>
        </authorList>
    </citation>
    <scope>NUCLEOTIDE SEQUENCE</scope>
    <source>
        <strain evidence="5">51.81</strain>
    </source>
</reference>
<dbReference type="PROSITE" id="PS51257">
    <property type="entry name" value="PROKAR_LIPOPROTEIN"/>
    <property type="match status" value="1"/>
</dbReference>
<dbReference type="RefSeq" id="WP_274584768.1">
    <property type="nucleotide sequence ID" value="NZ_CP145811.1"/>
</dbReference>
<dbReference type="SUPFAM" id="SSF56925">
    <property type="entry name" value="OMPA-like"/>
    <property type="match status" value="1"/>
</dbReference>
<feature type="compositionally biased region" description="Low complexity" evidence="2">
    <location>
        <begin position="27"/>
        <end position="43"/>
    </location>
</feature>
<keyword evidence="7" id="KW-1185">Reference proteome</keyword>
<proteinExistence type="predicted"/>
<keyword evidence="3" id="KW-0732">Signal</keyword>
<dbReference type="InterPro" id="IPR011250">
    <property type="entry name" value="OMP/PagP_B-barrel"/>
</dbReference>
<evidence type="ECO:0000259" key="4">
    <source>
        <dbReference type="Pfam" id="PF01298"/>
    </source>
</evidence>
<dbReference type="AlphaFoldDB" id="A0A9X4E8J0"/>
<dbReference type="GO" id="GO:0009279">
    <property type="term" value="C:cell outer membrane"/>
    <property type="evidence" value="ECO:0007669"/>
    <property type="project" value="UniProtKB-SubCell"/>
</dbReference>
<organism evidence="5">
    <name type="scientific">Neisseria leonii</name>
    <dbReference type="NCBI Taxonomy" id="2995413"/>
    <lineage>
        <taxon>Bacteria</taxon>
        <taxon>Pseudomonadati</taxon>
        <taxon>Pseudomonadota</taxon>
        <taxon>Betaproteobacteria</taxon>
        <taxon>Neisseriales</taxon>
        <taxon>Neisseriaceae</taxon>
        <taxon>Neisseria</taxon>
    </lineage>
</organism>
<feature type="chain" id="PRO_5042786816" evidence="3">
    <location>
        <begin position="19"/>
        <end position="238"/>
    </location>
</feature>